<protein>
    <submittedName>
        <fullName evidence="3">Aste57867_23566 protein</fullName>
    </submittedName>
</protein>
<keyword evidence="1" id="KW-0812">Transmembrane</keyword>
<reference evidence="2" key="2">
    <citation type="submission" date="2019-06" db="EMBL/GenBank/DDBJ databases">
        <title>Genomics analysis of Aphanomyces spp. identifies a new class of oomycete effector associated with host adaptation.</title>
        <authorList>
            <person name="Gaulin E."/>
        </authorList>
    </citation>
    <scope>NUCLEOTIDE SEQUENCE</scope>
    <source>
        <strain evidence="2">CBS 578.67</strain>
    </source>
</reference>
<feature type="transmembrane region" description="Helical" evidence="1">
    <location>
        <begin position="73"/>
        <end position="92"/>
    </location>
</feature>
<feature type="transmembrane region" description="Helical" evidence="1">
    <location>
        <begin position="341"/>
        <end position="365"/>
    </location>
</feature>
<evidence type="ECO:0000313" key="2">
    <source>
        <dbReference type="EMBL" id="KAF0684470.1"/>
    </source>
</evidence>
<dbReference type="Proteomes" id="UP000332933">
    <property type="component" value="Unassembled WGS sequence"/>
</dbReference>
<dbReference type="AlphaFoldDB" id="A0A485LMZ9"/>
<evidence type="ECO:0000256" key="1">
    <source>
        <dbReference type="SAM" id="Phobius"/>
    </source>
</evidence>
<evidence type="ECO:0000313" key="4">
    <source>
        <dbReference type="Proteomes" id="UP000332933"/>
    </source>
</evidence>
<proteinExistence type="predicted"/>
<keyword evidence="4" id="KW-1185">Reference proteome</keyword>
<keyword evidence="1" id="KW-0472">Membrane</keyword>
<feature type="transmembrane region" description="Helical" evidence="1">
    <location>
        <begin position="195"/>
        <end position="213"/>
    </location>
</feature>
<dbReference type="EMBL" id="VJMH01007284">
    <property type="protein sequence ID" value="KAF0684470.1"/>
    <property type="molecule type" value="Genomic_DNA"/>
</dbReference>
<sequence length="680" mass="77006">MSDVHDPLLVDTTAPRDYTAVNVSFIPTTSPKPPPRLSVVAGIRAWVKRARRRRSPRVNASAPSWFVFVAKPLFYFLTVFVSAVFATVFLTLNTSYSFAVILLRPVFGWPWLGWHHEVTILGMLLRMEFRRAEFYRTHAKALDKLAGKSSTGCSPLKEREKDKLLKEIVQAQIDAVAEQIKSGEDIIKTKDTMSLSSVVVATVFFAAYLVYFWNKDWVTGDVNSKVFDALAIVLPWMLKEEMAIGLSQVLLWYKWTPFPIDMSFFRCVFKHHKRRGGVFEAQMNKLCKSVGVGAPDMAGFTEFICSLWTLFFLIQGYTVERYSGDGDVKGELANHIWLTNVYWWIHNYSALMVLYCYFPFVCAIYKAEMKDLESVGATCRTYLFLKRMGKTQTYLRTHDQSETTTPTAAPLDKFHLLRRLRFHTLLQVSDDALISHTLYVVALSTFDYTTGQVNGQTIGNLAPPTDDGEDAPIETWSPIVKSQDQQFWARHIESADGPDQLANEFPVFLLRLPKLNGEYVESTEPCMTLLSMPVMDTYMTAAMTETVTLGDVLVERNITSMDVIFNCSIVQEKKIYFAPKHKHLTCIALEVQLMKNYTVTIFIAAEVGAAFGTGSVYVQAKESPSYVRLHNPSPTVTGDVAFVQVVDEDELRAFASCSLNIDPASRRELMHRDLPEHISI</sequence>
<reference evidence="3 4" key="1">
    <citation type="submission" date="2019-03" db="EMBL/GenBank/DDBJ databases">
        <authorList>
            <person name="Gaulin E."/>
            <person name="Dumas B."/>
        </authorList>
    </citation>
    <scope>NUCLEOTIDE SEQUENCE [LARGE SCALE GENOMIC DNA]</scope>
    <source>
        <strain evidence="3">CBS 568.67</strain>
    </source>
</reference>
<dbReference type="EMBL" id="CAADRA010007310">
    <property type="protein sequence ID" value="VFU00211.1"/>
    <property type="molecule type" value="Genomic_DNA"/>
</dbReference>
<gene>
    <name evidence="3" type="primary">Aste57867_23566</name>
    <name evidence="2" type="ORF">As57867_023495</name>
    <name evidence="3" type="ORF">ASTE57867_23566</name>
</gene>
<evidence type="ECO:0000313" key="3">
    <source>
        <dbReference type="EMBL" id="VFU00211.1"/>
    </source>
</evidence>
<accession>A0A485LMZ9</accession>
<organism evidence="3 4">
    <name type="scientific">Aphanomyces stellatus</name>
    <dbReference type="NCBI Taxonomy" id="120398"/>
    <lineage>
        <taxon>Eukaryota</taxon>
        <taxon>Sar</taxon>
        <taxon>Stramenopiles</taxon>
        <taxon>Oomycota</taxon>
        <taxon>Saprolegniomycetes</taxon>
        <taxon>Saprolegniales</taxon>
        <taxon>Verrucalvaceae</taxon>
        <taxon>Aphanomyces</taxon>
    </lineage>
</organism>
<keyword evidence="1" id="KW-1133">Transmembrane helix</keyword>
<feature type="transmembrane region" description="Helical" evidence="1">
    <location>
        <begin position="290"/>
        <end position="314"/>
    </location>
</feature>
<name>A0A485LMZ9_9STRA</name>